<comment type="caution">
    <text evidence="2">The sequence shown here is derived from an EMBL/GenBank/DDBJ whole genome shotgun (WGS) entry which is preliminary data.</text>
</comment>
<proteinExistence type="predicted"/>
<sequence>GQLETYAFCFLQHWLLSESLAAGWTCPEALELHKFFRFLEVHQGKVKDECFQLTLSALTGWRRVITSIRHAAVHRIPHDRKTFLKMVRAAIKFSKCIAGFKGSKRLCRIQKFVKTALSEFDQLTAQLKQKARLQISLCEAYPHYLDRRLILLPEAVRRVLQSSEDDFVSKVEQFLRAGFKST</sequence>
<dbReference type="Proteomes" id="UP000191691">
    <property type="component" value="Unassembled WGS sequence"/>
</dbReference>
<feature type="chain" id="PRO_5012235368" evidence="1">
    <location>
        <begin position="22"/>
        <end position="182"/>
    </location>
</feature>
<feature type="non-terminal residue" evidence="2">
    <location>
        <position position="1"/>
    </location>
</feature>
<keyword evidence="1" id="KW-0732">Signal</keyword>
<protein>
    <submittedName>
        <fullName evidence="2">Uncharacterized protein</fullName>
    </submittedName>
</protein>
<keyword evidence="3" id="KW-1185">Reference proteome</keyword>
<dbReference type="AlphaFoldDB" id="A0A1V6V463"/>
<evidence type="ECO:0000313" key="3">
    <source>
        <dbReference type="Proteomes" id="UP000191691"/>
    </source>
</evidence>
<dbReference type="STRING" id="60175.A0A1V6V463"/>
<organism evidence="2 3">
    <name type="scientific">Penicillium nalgiovense</name>
    <dbReference type="NCBI Taxonomy" id="60175"/>
    <lineage>
        <taxon>Eukaryota</taxon>
        <taxon>Fungi</taxon>
        <taxon>Dikarya</taxon>
        <taxon>Ascomycota</taxon>
        <taxon>Pezizomycotina</taxon>
        <taxon>Eurotiomycetes</taxon>
        <taxon>Eurotiomycetidae</taxon>
        <taxon>Eurotiales</taxon>
        <taxon>Aspergillaceae</taxon>
        <taxon>Penicillium</taxon>
    </lineage>
</organism>
<reference evidence="3" key="1">
    <citation type="journal article" date="2017" name="Nat. Microbiol.">
        <title>Global analysis of biosynthetic gene clusters reveals vast potential of secondary metabolite production in Penicillium species.</title>
        <authorList>
            <person name="Nielsen J.C."/>
            <person name="Grijseels S."/>
            <person name="Prigent S."/>
            <person name="Ji B."/>
            <person name="Dainat J."/>
            <person name="Nielsen K.F."/>
            <person name="Frisvad J.C."/>
            <person name="Workman M."/>
            <person name="Nielsen J."/>
        </authorList>
    </citation>
    <scope>NUCLEOTIDE SEQUENCE [LARGE SCALE GENOMIC DNA]</scope>
    <source>
        <strain evidence="3">IBT 13039</strain>
    </source>
</reference>
<accession>A0A1V6V463</accession>
<dbReference type="OMA" id="ETYAFCF"/>
<dbReference type="EMBL" id="MOOB01000644">
    <property type="protein sequence ID" value="OQE45398.1"/>
    <property type="molecule type" value="Genomic_DNA"/>
</dbReference>
<name>A0A1V6V463_PENNA</name>
<gene>
    <name evidence="2" type="ORF">PENNAL_c0644G04723</name>
</gene>
<evidence type="ECO:0000313" key="2">
    <source>
        <dbReference type="EMBL" id="OQE45398.1"/>
    </source>
</evidence>
<evidence type="ECO:0000256" key="1">
    <source>
        <dbReference type="SAM" id="SignalP"/>
    </source>
</evidence>
<feature type="signal peptide" evidence="1">
    <location>
        <begin position="1"/>
        <end position="21"/>
    </location>
</feature>